<protein>
    <submittedName>
        <fullName evidence="3">Uncharacterized protein</fullName>
    </submittedName>
</protein>
<dbReference type="Proteomes" id="UP000262257">
    <property type="component" value="Unassembled WGS sequence"/>
</dbReference>
<organism evidence="3 5">
    <name type="scientific">Acinetobacter radioresistens</name>
    <dbReference type="NCBI Taxonomy" id="40216"/>
    <lineage>
        <taxon>Bacteria</taxon>
        <taxon>Pseudomonadati</taxon>
        <taxon>Pseudomonadota</taxon>
        <taxon>Gammaproteobacteria</taxon>
        <taxon>Moraxellales</taxon>
        <taxon>Moraxellaceae</taxon>
        <taxon>Acinetobacter</taxon>
    </lineage>
</organism>
<keyword evidence="1" id="KW-0472">Membrane</keyword>
<evidence type="ECO:0000313" key="2">
    <source>
        <dbReference type="EMBL" id="HCM32207.1"/>
    </source>
</evidence>
<keyword evidence="1" id="KW-1133">Transmembrane helix</keyword>
<proteinExistence type="predicted"/>
<reference evidence="2 4" key="1">
    <citation type="journal article" date="2018" name="Nat. Biotechnol.">
        <title>A standardized bacterial taxonomy based on genome phylogeny substantially revises the tree of life.</title>
        <authorList>
            <person name="Parks D.H."/>
            <person name="Chuvochina M."/>
            <person name="Waite D.W."/>
            <person name="Rinke C."/>
            <person name="Skarshewski A."/>
            <person name="Chaumeil P.A."/>
            <person name="Hugenholtz P."/>
        </authorList>
    </citation>
    <scope>NUCLEOTIDE SEQUENCE [LARGE SCALE GENOMIC DNA]</scope>
    <source>
        <strain evidence="2">UBA10045</strain>
    </source>
</reference>
<sequence length="62" mass="6975">MSLYQLLKILFFIFVLLAIFFIGLGIYALDTTLILIAVLFATVAVLIGLETKQILANPFRKK</sequence>
<name>A0A2T1IVN3_ACIRA</name>
<comment type="caution">
    <text evidence="3">The sequence shown here is derived from an EMBL/GenBank/DDBJ whole genome shotgun (WGS) entry which is preliminary data.</text>
</comment>
<accession>A0A2T1IVN3</accession>
<evidence type="ECO:0000313" key="4">
    <source>
        <dbReference type="Proteomes" id="UP000262257"/>
    </source>
</evidence>
<reference evidence="3 5" key="2">
    <citation type="submission" date="2019-06" db="EMBL/GenBank/DDBJ databases">
        <title>Genome of Acinetobacter radioresistens APH1, a phenol degrading strain.</title>
        <authorList>
            <person name="Liu Y."/>
        </authorList>
    </citation>
    <scope>NUCLEOTIDE SEQUENCE [LARGE SCALE GENOMIC DNA]</scope>
    <source>
        <strain evidence="3 5">APH1</strain>
    </source>
</reference>
<evidence type="ECO:0000313" key="3">
    <source>
        <dbReference type="EMBL" id="TNX91994.1"/>
    </source>
</evidence>
<evidence type="ECO:0000256" key="1">
    <source>
        <dbReference type="SAM" id="Phobius"/>
    </source>
</evidence>
<feature type="transmembrane region" description="Helical" evidence="1">
    <location>
        <begin position="33"/>
        <end position="51"/>
    </location>
</feature>
<feature type="transmembrane region" description="Helical" evidence="1">
    <location>
        <begin position="7"/>
        <end position="27"/>
    </location>
</feature>
<keyword evidence="1" id="KW-0812">Transmembrane</keyword>
<evidence type="ECO:0000313" key="5">
    <source>
        <dbReference type="Proteomes" id="UP000314285"/>
    </source>
</evidence>
<gene>
    <name evidence="2" type="ORF">DIC32_12740</name>
    <name evidence="3" type="ORF">FHY67_07460</name>
</gene>
<dbReference type="Proteomes" id="UP000314285">
    <property type="component" value="Unassembled WGS sequence"/>
</dbReference>
<dbReference type="EMBL" id="DPXL01000158">
    <property type="protein sequence ID" value="HCM32207.1"/>
    <property type="molecule type" value="Genomic_DNA"/>
</dbReference>
<dbReference type="AlphaFoldDB" id="A0A2T1IVN3"/>
<dbReference type="EMBL" id="VFBM01000005">
    <property type="protein sequence ID" value="TNX91994.1"/>
    <property type="molecule type" value="Genomic_DNA"/>
</dbReference>